<keyword evidence="4 6" id="KW-1133">Transmembrane helix</keyword>
<organism evidence="8 9">
    <name type="scientific">Fusibacter ferrireducens</name>
    <dbReference type="NCBI Taxonomy" id="2785058"/>
    <lineage>
        <taxon>Bacteria</taxon>
        <taxon>Bacillati</taxon>
        <taxon>Bacillota</taxon>
        <taxon>Clostridia</taxon>
        <taxon>Eubacteriales</taxon>
        <taxon>Eubacteriales Family XII. Incertae Sedis</taxon>
        <taxon>Fusibacter</taxon>
    </lineage>
</organism>
<evidence type="ECO:0000256" key="5">
    <source>
        <dbReference type="ARBA" id="ARBA00023136"/>
    </source>
</evidence>
<feature type="transmembrane region" description="Helical" evidence="6">
    <location>
        <begin position="5"/>
        <end position="25"/>
    </location>
</feature>
<keyword evidence="9" id="KW-1185">Reference proteome</keyword>
<evidence type="ECO:0000256" key="4">
    <source>
        <dbReference type="ARBA" id="ARBA00022989"/>
    </source>
</evidence>
<evidence type="ECO:0000256" key="2">
    <source>
        <dbReference type="ARBA" id="ARBA00022448"/>
    </source>
</evidence>
<evidence type="ECO:0000259" key="7">
    <source>
        <dbReference type="PROSITE" id="PS50850"/>
    </source>
</evidence>
<proteinExistence type="predicted"/>
<protein>
    <submittedName>
        <fullName evidence="8">MFS transporter</fullName>
    </submittedName>
</protein>
<comment type="caution">
    <text evidence="8">The sequence shown here is derived from an EMBL/GenBank/DDBJ whole genome shotgun (WGS) entry which is preliminary data.</text>
</comment>
<reference evidence="8 9" key="1">
    <citation type="submission" date="2020-11" db="EMBL/GenBank/DDBJ databases">
        <title>Fusibacter basophilias sp. nov.</title>
        <authorList>
            <person name="Qiu D."/>
        </authorList>
    </citation>
    <scope>NUCLEOTIDE SEQUENCE [LARGE SCALE GENOMIC DNA]</scope>
    <source>
        <strain evidence="8 9">Q10-2</strain>
    </source>
</reference>
<dbReference type="PANTHER" id="PTHR23528">
    <property type="match status" value="1"/>
</dbReference>
<feature type="transmembrane region" description="Helical" evidence="6">
    <location>
        <begin position="95"/>
        <end position="114"/>
    </location>
</feature>
<dbReference type="InterPro" id="IPR011701">
    <property type="entry name" value="MFS"/>
</dbReference>
<gene>
    <name evidence="8" type="ORF">ISU02_23000</name>
</gene>
<dbReference type="PROSITE" id="PS50850">
    <property type="entry name" value="MFS"/>
    <property type="match status" value="1"/>
</dbReference>
<feature type="transmembrane region" description="Helical" evidence="6">
    <location>
        <begin position="37"/>
        <end position="60"/>
    </location>
</feature>
<evidence type="ECO:0000256" key="6">
    <source>
        <dbReference type="SAM" id="Phobius"/>
    </source>
</evidence>
<dbReference type="InterPro" id="IPR001958">
    <property type="entry name" value="Tet-R_TetA/multi-R_MdtG-like"/>
</dbReference>
<dbReference type="Gene3D" id="1.20.1250.20">
    <property type="entry name" value="MFS general substrate transporter like domains"/>
    <property type="match status" value="1"/>
</dbReference>
<dbReference type="PANTHER" id="PTHR23528:SF1">
    <property type="entry name" value="MAJOR FACILITATOR SUPERFAMILY (MFS) PROFILE DOMAIN-CONTAINING PROTEIN"/>
    <property type="match status" value="1"/>
</dbReference>
<keyword evidence="3 6" id="KW-0812">Transmembrane</keyword>
<feature type="domain" description="Major facilitator superfamily (MFS) profile" evidence="7">
    <location>
        <begin position="3"/>
        <end position="394"/>
    </location>
</feature>
<feature type="transmembrane region" description="Helical" evidence="6">
    <location>
        <begin position="277"/>
        <end position="296"/>
    </location>
</feature>
<dbReference type="InterPro" id="IPR020846">
    <property type="entry name" value="MFS_dom"/>
</dbReference>
<dbReference type="InterPro" id="IPR036259">
    <property type="entry name" value="MFS_trans_sf"/>
</dbReference>
<dbReference type="Proteomes" id="UP000614200">
    <property type="component" value="Unassembled WGS sequence"/>
</dbReference>
<feature type="transmembrane region" description="Helical" evidence="6">
    <location>
        <begin position="344"/>
        <end position="363"/>
    </location>
</feature>
<feature type="transmembrane region" description="Helical" evidence="6">
    <location>
        <begin position="249"/>
        <end position="270"/>
    </location>
</feature>
<dbReference type="PRINTS" id="PR01035">
    <property type="entry name" value="TCRTETA"/>
</dbReference>
<keyword evidence="5 6" id="KW-0472">Membrane</keyword>
<evidence type="ECO:0000256" key="3">
    <source>
        <dbReference type="ARBA" id="ARBA00022692"/>
    </source>
</evidence>
<feature type="transmembrane region" description="Helical" evidence="6">
    <location>
        <begin position="302"/>
        <end position="323"/>
    </location>
</feature>
<evidence type="ECO:0000256" key="1">
    <source>
        <dbReference type="ARBA" id="ARBA00004651"/>
    </source>
</evidence>
<feature type="transmembrane region" description="Helical" evidence="6">
    <location>
        <begin position="72"/>
        <end position="89"/>
    </location>
</feature>
<name>A0ABR9ZZV4_9FIRM</name>
<keyword evidence="2" id="KW-0813">Transport</keyword>
<feature type="transmembrane region" description="Helical" evidence="6">
    <location>
        <begin position="211"/>
        <end position="229"/>
    </location>
</feature>
<dbReference type="EMBL" id="JADKNH010000026">
    <property type="protein sequence ID" value="MBF4695977.1"/>
    <property type="molecule type" value="Genomic_DNA"/>
</dbReference>
<evidence type="ECO:0000313" key="8">
    <source>
        <dbReference type="EMBL" id="MBF4695977.1"/>
    </source>
</evidence>
<sequence>MKQTFILGLGFFAVSLVWPLYNIYVPIFLRDFIDSQFQINAIMTLDNILAVSLIPFIASLSDRTHTRFGRRMPYLMIGIPISAIAFILLPHYFNFLSFMIIITILNFAMAIYRAPTVALMPDITPAPLRSKANGIINFMGGLASVFVLVGGSFLYRANPNLPFLLTAVLMVLALFMLLKFIKEPNIGVPSEEETPSLRHSISEIYHDPNHATAWILVAIFFWFVGYQGVEATFSNYCVQFLGLDVADASLILGFFALSFLAFAIPAGFIGSKLGKRNTILIGLLGDTVVFILLATIGTIVPYSMLIMMILMFIGGFFWALININSYPLVVEQTSEDKIGTYTGLYYFASSLAAITGPLLLGAVVDLISFKVMFVFTALSYALAFYCISRIRRQL</sequence>
<feature type="transmembrane region" description="Helical" evidence="6">
    <location>
        <begin position="135"/>
        <end position="155"/>
    </location>
</feature>
<feature type="transmembrane region" description="Helical" evidence="6">
    <location>
        <begin position="161"/>
        <end position="181"/>
    </location>
</feature>
<accession>A0ABR9ZZV4</accession>
<dbReference type="Pfam" id="PF07690">
    <property type="entry name" value="MFS_1"/>
    <property type="match status" value="1"/>
</dbReference>
<comment type="subcellular location">
    <subcellularLocation>
        <location evidence="1">Cell membrane</location>
        <topology evidence="1">Multi-pass membrane protein</topology>
    </subcellularLocation>
</comment>
<dbReference type="SUPFAM" id="SSF103473">
    <property type="entry name" value="MFS general substrate transporter"/>
    <property type="match status" value="1"/>
</dbReference>
<feature type="transmembrane region" description="Helical" evidence="6">
    <location>
        <begin position="369"/>
        <end position="387"/>
    </location>
</feature>
<evidence type="ECO:0000313" key="9">
    <source>
        <dbReference type="Proteomes" id="UP000614200"/>
    </source>
</evidence>